<name>A0A0E9WP76_ANGAN</name>
<reference evidence="1" key="2">
    <citation type="journal article" date="2015" name="Fish Shellfish Immunol.">
        <title>Early steps in the European eel (Anguilla anguilla)-Vibrio vulnificus interaction in the gills: Role of the RtxA13 toxin.</title>
        <authorList>
            <person name="Callol A."/>
            <person name="Pajuelo D."/>
            <person name="Ebbesson L."/>
            <person name="Teles M."/>
            <person name="MacKenzie S."/>
            <person name="Amaro C."/>
        </authorList>
    </citation>
    <scope>NUCLEOTIDE SEQUENCE</scope>
</reference>
<sequence length="83" mass="9342">MRTLHVCCPFCVDHEGSHIAVCNASNLLKTSELPLAAPLVSKITQFDRLLQGTTELIFWTLVSWTLRKNAKTRVTDSSWEPTL</sequence>
<dbReference type="EMBL" id="GBXM01016400">
    <property type="protein sequence ID" value="JAH92177.1"/>
    <property type="molecule type" value="Transcribed_RNA"/>
</dbReference>
<proteinExistence type="predicted"/>
<evidence type="ECO:0000313" key="1">
    <source>
        <dbReference type="EMBL" id="JAH92177.1"/>
    </source>
</evidence>
<protein>
    <submittedName>
        <fullName evidence="1">Uncharacterized protein</fullName>
    </submittedName>
</protein>
<accession>A0A0E9WP76</accession>
<dbReference type="AlphaFoldDB" id="A0A0E9WP76"/>
<reference evidence="1" key="1">
    <citation type="submission" date="2014-11" db="EMBL/GenBank/DDBJ databases">
        <authorList>
            <person name="Amaro Gonzalez C."/>
        </authorList>
    </citation>
    <scope>NUCLEOTIDE SEQUENCE</scope>
</reference>
<organism evidence="1">
    <name type="scientific">Anguilla anguilla</name>
    <name type="common">European freshwater eel</name>
    <name type="synonym">Muraena anguilla</name>
    <dbReference type="NCBI Taxonomy" id="7936"/>
    <lineage>
        <taxon>Eukaryota</taxon>
        <taxon>Metazoa</taxon>
        <taxon>Chordata</taxon>
        <taxon>Craniata</taxon>
        <taxon>Vertebrata</taxon>
        <taxon>Euteleostomi</taxon>
        <taxon>Actinopterygii</taxon>
        <taxon>Neopterygii</taxon>
        <taxon>Teleostei</taxon>
        <taxon>Anguilliformes</taxon>
        <taxon>Anguillidae</taxon>
        <taxon>Anguilla</taxon>
    </lineage>
</organism>